<feature type="coiled-coil region" evidence="1">
    <location>
        <begin position="469"/>
        <end position="531"/>
    </location>
</feature>
<dbReference type="AlphaFoldDB" id="A0AA88UYI7"/>
<organism evidence="4 5">
    <name type="scientific">Escallonia herrerae</name>
    <dbReference type="NCBI Taxonomy" id="1293975"/>
    <lineage>
        <taxon>Eukaryota</taxon>
        <taxon>Viridiplantae</taxon>
        <taxon>Streptophyta</taxon>
        <taxon>Embryophyta</taxon>
        <taxon>Tracheophyta</taxon>
        <taxon>Spermatophyta</taxon>
        <taxon>Magnoliopsida</taxon>
        <taxon>eudicotyledons</taxon>
        <taxon>Gunneridae</taxon>
        <taxon>Pentapetalae</taxon>
        <taxon>asterids</taxon>
        <taxon>campanulids</taxon>
        <taxon>Escalloniales</taxon>
        <taxon>Escalloniaceae</taxon>
        <taxon>Escallonia</taxon>
    </lineage>
</organism>
<gene>
    <name evidence="4" type="ORF">RJ639_023763</name>
</gene>
<evidence type="ECO:0000259" key="3">
    <source>
        <dbReference type="Pfam" id="PF04195"/>
    </source>
</evidence>
<sequence>MFGHDSARARLCPPRSVCTDRVFGRDLIAENSARPLSLCSGKCSDVILLGKDYVWLWSLCSGRVFEYDSARAGSCRPLPWFPPRVSFSINVFEWELRISSFSTHQPVTHISESSVSVSSPEEDIVISSSSSSRSGWYARLPGLQEPANYGTKYETGIYEEQVRSGYRLPLHPFALRFFEHYHMAPCQLVPNGWRKLVGLIYLVQTSGYKSDPTDFMRVFFEICFVKGVANCPGWYYIHSRQRLLKGGPKSNKGWHSRYFFVGRSDKGKLPFDREWNPYCKDFENPGKPAPNNLTKHILSHIKLRGGLSIDEPLSEQQLEWARIIPRTLVPAGAVTPPPAPTISSTFPAESASLEMASGSGKTPQGGFLGVLQKAKGKRREKQPSTELPPAPKKTRVIPPDHSPQIVEKVSVKEDPIFRPRWTLRSNDVGMPDSQISEQHLVHGVLPRDKEIFQNQTHETFACSFAQAVYTVAAEEAQQKREAVKEAQEASHRAEELSNREEDHLAKIANLEKRLERIKRKAAEEVTKARDQGIRDFLDGNAGDEWLKKRTEDGLEIYDLGFTKAKEMFAERFPDIPLEDFVLPAVVSPSRETAMPSEAGDAAASHPSGEGPSGDAPEP</sequence>
<protein>
    <recommendedName>
        <fullName evidence="3">Transposase (putative) gypsy type domain-containing protein</fullName>
    </recommendedName>
</protein>
<accession>A0AA88UYI7</accession>
<evidence type="ECO:0000313" key="5">
    <source>
        <dbReference type="Proteomes" id="UP001188597"/>
    </source>
</evidence>
<dbReference type="PANTHER" id="PTHR31099">
    <property type="entry name" value="OS06G0165300 PROTEIN"/>
    <property type="match status" value="1"/>
</dbReference>
<dbReference type="InterPro" id="IPR007321">
    <property type="entry name" value="Transposase_28"/>
</dbReference>
<evidence type="ECO:0000256" key="2">
    <source>
        <dbReference type="SAM" id="MobiDB-lite"/>
    </source>
</evidence>
<feature type="domain" description="Transposase (putative) gypsy type" evidence="3">
    <location>
        <begin position="160"/>
        <end position="205"/>
    </location>
</feature>
<feature type="region of interest" description="Disordered" evidence="2">
    <location>
        <begin position="588"/>
        <end position="618"/>
    </location>
</feature>
<name>A0AA88UYI7_9ASTE</name>
<comment type="caution">
    <text evidence="4">The sequence shown here is derived from an EMBL/GenBank/DDBJ whole genome shotgun (WGS) entry which is preliminary data.</text>
</comment>
<reference evidence="4" key="1">
    <citation type="submission" date="2022-12" db="EMBL/GenBank/DDBJ databases">
        <title>Draft genome assemblies for two species of Escallonia (Escalloniales).</title>
        <authorList>
            <person name="Chanderbali A."/>
            <person name="Dervinis C."/>
            <person name="Anghel I."/>
            <person name="Soltis D."/>
            <person name="Soltis P."/>
            <person name="Zapata F."/>
        </authorList>
    </citation>
    <scope>NUCLEOTIDE SEQUENCE</scope>
    <source>
        <strain evidence="4">UCBG64.0493</strain>
        <tissue evidence="4">Leaf</tissue>
    </source>
</reference>
<keyword evidence="1" id="KW-0175">Coiled coil</keyword>
<keyword evidence="5" id="KW-1185">Reference proteome</keyword>
<dbReference type="Proteomes" id="UP001188597">
    <property type="component" value="Unassembled WGS sequence"/>
</dbReference>
<dbReference type="Pfam" id="PF04195">
    <property type="entry name" value="Transposase_28"/>
    <property type="match status" value="1"/>
</dbReference>
<dbReference type="EMBL" id="JAVXUP010003773">
    <property type="protein sequence ID" value="KAK2998190.1"/>
    <property type="molecule type" value="Genomic_DNA"/>
</dbReference>
<proteinExistence type="predicted"/>
<feature type="region of interest" description="Disordered" evidence="2">
    <location>
        <begin position="372"/>
        <end position="400"/>
    </location>
</feature>
<dbReference type="PANTHER" id="PTHR31099:SF28">
    <property type="entry name" value="F5J5.12"/>
    <property type="match status" value="1"/>
</dbReference>
<evidence type="ECO:0000256" key="1">
    <source>
        <dbReference type="SAM" id="Coils"/>
    </source>
</evidence>
<evidence type="ECO:0000313" key="4">
    <source>
        <dbReference type="EMBL" id="KAK2998190.1"/>
    </source>
</evidence>